<dbReference type="STRING" id="449447.MAE_05950"/>
<dbReference type="AlphaFoldDB" id="B0JPA6"/>
<gene>
    <name evidence="1" type="ordered locus">MAE_05950</name>
</gene>
<dbReference type="HOGENOM" id="CLU_2955382_0_0_3"/>
<dbReference type="Proteomes" id="UP000001510">
    <property type="component" value="Chromosome"/>
</dbReference>
<proteinExistence type="predicted"/>
<accession>B0JPA6</accession>
<evidence type="ECO:0000313" key="1">
    <source>
        <dbReference type="EMBL" id="BAG00417.1"/>
    </source>
</evidence>
<dbReference type="EMBL" id="AP009552">
    <property type="protein sequence ID" value="BAG00417.1"/>
    <property type="molecule type" value="Genomic_DNA"/>
</dbReference>
<dbReference type="KEGG" id="mar:MAE_05950"/>
<name>B0JPA6_MICAN</name>
<sequence length="59" mass="6825">MTPLLLRFEFRILPDLEYQGLSLVSLFLFRALCVLQELITDSRLLTAKNVTIKININNC</sequence>
<organism evidence="1 2">
    <name type="scientific">Microcystis aeruginosa (strain NIES-843 / IAM M-2473)</name>
    <dbReference type="NCBI Taxonomy" id="449447"/>
    <lineage>
        <taxon>Bacteria</taxon>
        <taxon>Bacillati</taxon>
        <taxon>Cyanobacteriota</taxon>
        <taxon>Cyanophyceae</taxon>
        <taxon>Oscillatoriophycideae</taxon>
        <taxon>Chroococcales</taxon>
        <taxon>Microcystaceae</taxon>
        <taxon>Microcystis</taxon>
    </lineage>
</organism>
<reference evidence="1 2" key="1">
    <citation type="journal article" date="2007" name="DNA Res.">
        <title>Complete genomic structure of the bloom-forming toxic cyanobacterium Microcystis aeruginosa NIES-843.</title>
        <authorList>
            <person name="Kaneko T."/>
            <person name="Nakajima N."/>
            <person name="Okamoto S."/>
            <person name="Suzuki I."/>
            <person name="Tanabe Y."/>
            <person name="Tamaoki M."/>
            <person name="Nakamura Y."/>
            <person name="Kasai F."/>
            <person name="Watanabe A."/>
            <person name="Kawashima K."/>
            <person name="Kishida Y."/>
            <person name="Ono A."/>
            <person name="Shimizu Y."/>
            <person name="Takahashi C."/>
            <person name="Minami C."/>
            <person name="Fujishiro T."/>
            <person name="Kohara M."/>
            <person name="Katoh M."/>
            <person name="Nakazaki N."/>
            <person name="Nakayama S."/>
            <person name="Yamada M."/>
            <person name="Tabata S."/>
            <person name="Watanabe M.M."/>
        </authorList>
    </citation>
    <scope>NUCLEOTIDE SEQUENCE [LARGE SCALE GENOMIC DNA]</scope>
    <source>
        <strain evidence="2">NIES-843 / IAM M-247</strain>
    </source>
</reference>
<protein>
    <submittedName>
        <fullName evidence="1">Uncharacterized protein</fullName>
    </submittedName>
</protein>
<dbReference type="PaxDb" id="449447-MAE_05950"/>
<evidence type="ECO:0000313" key="2">
    <source>
        <dbReference type="Proteomes" id="UP000001510"/>
    </source>
</evidence>
<keyword evidence="2" id="KW-1185">Reference proteome</keyword>
<dbReference type="EnsemblBacteria" id="BAG00417">
    <property type="protein sequence ID" value="BAG00417"/>
    <property type="gene ID" value="MAE_05950"/>
</dbReference>